<sequence>MLFKSIITISKKINITSNKKTNIELNNNHSIENTNNIITLKSTSSYFTRPNFINY</sequence>
<dbReference type="HOGENOM" id="CLU_200039_0_0_1"/>
<name>Q551D2_DICDI</name>
<organism evidence="1 2">
    <name type="scientific">Dictyostelium discoideum</name>
    <name type="common">Social amoeba</name>
    <dbReference type="NCBI Taxonomy" id="44689"/>
    <lineage>
        <taxon>Eukaryota</taxon>
        <taxon>Amoebozoa</taxon>
        <taxon>Evosea</taxon>
        <taxon>Eumycetozoa</taxon>
        <taxon>Dictyostelia</taxon>
        <taxon>Dictyosteliales</taxon>
        <taxon>Dictyosteliaceae</taxon>
        <taxon>Dictyostelium</taxon>
    </lineage>
</organism>
<dbReference type="EMBL" id="AAFI02000016">
    <property type="protein sequence ID" value="EAL69123.1"/>
    <property type="molecule type" value="Genomic_DNA"/>
</dbReference>
<dbReference type="Proteomes" id="UP000002195">
    <property type="component" value="Unassembled WGS sequence"/>
</dbReference>
<dbReference type="GeneID" id="8620596"/>
<keyword evidence="2" id="KW-1185">Reference proteome</keyword>
<dbReference type="AlphaFoldDB" id="Q551D2"/>
<dbReference type="KEGG" id="ddi:DDB_G0276621"/>
<dbReference type="PaxDb" id="44689-DDB0202968"/>
<dbReference type="RefSeq" id="XP_643061.1">
    <property type="nucleotide sequence ID" value="XM_637969.1"/>
</dbReference>
<accession>Q551D2</accession>
<dbReference type="InParanoid" id="Q551D2"/>
<gene>
    <name evidence="1" type="ORF">DDB_G0276621</name>
</gene>
<comment type="caution">
    <text evidence="1">The sequence shown here is derived from an EMBL/GenBank/DDBJ whole genome shotgun (WGS) entry which is preliminary data.</text>
</comment>
<reference evidence="1 2" key="1">
    <citation type="journal article" date="2005" name="Nature">
        <title>The genome of the social amoeba Dictyostelium discoideum.</title>
        <authorList>
            <consortium name="The Dictyostelium discoideum Sequencing Consortium"/>
            <person name="Eichinger L."/>
            <person name="Pachebat J.A."/>
            <person name="Glockner G."/>
            <person name="Rajandream M.A."/>
            <person name="Sucgang R."/>
            <person name="Berriman M."/>
            <person name="Song J."/>
            <person name="Olsen R."/>
            <person name="Szafranski K."/>
            <person name="Xu Q."/>
            <person name="Tunggal B."/>
            <person name="Kummerfeld S."/>
            <person name="Madera M."/>
            <person name="Konfortov B.A."/>
            <person name="Rivero F."/>
            <person name="Bankier A.T."/>
            <person name="Lehmann R."/>
            <person name="Hamlin N."/>
            <person name="Davies R."/>
            <person name="Gaudet P."/>
            <person name="Fey P."/>
            <person name="Pilcher K."/>
            <person name="Chen G."/>
            <person name="Saunders D."/>
            <person name="Sodergren E."/>
            <person name="Davis P."/>
            <person name="Kerhornou A."/>
            <person name="Nie X."/>
            <person name="Hall N."/>
            <person name="Anjard C."/>
            <person name="Hemphill L."/>
            <person name="Bason N."/>
            <person name="Farbrother P."/>
            <person name="Desany B."/>
            <person name="Just E."/>
            <person name="Morio T."/>
            <person name="Rost R."/>
            <person name="Churcher C."/>
            <person name="Cooper J."/>
            <person name="Haydock S."/>
            <person name="van Driessche N."/>
            <person name="Cronin A."/>
            <person name="Goodhead I."/>
            <person name="Muzny D."/>
            <person name="Mourier T."/>
            <person name="Pain A."/>
            <person name="Lu M."/>
            <person name="Harper D."/>
            <person name="Lindsay R."/>
            <person name="Hauser H."/>
            <person name="James K."/>
            <person name="Quiles M."/>
            <person name="Madan Babu M."/>
            <person name="Saito T."/>
            <person name="Buchrieser C."/>
            <person name="Wardroper A."/>
            <person name="Felder M."/>
            <person name="Thangavelu M."/>
            <person name="Johnson D."/>
            <person name="Knights A."/>
            <person name="Loulseged H."/>
            <person name="Mungall K."/>
            <person name="Oliver K."/>
            <person name="Price C."/>
            <person name="Quail M.A."/>
            <person name="Urushihara H."/>
            <person name="Hernandez J."/>
            <person name="Rabbinowitsch E."/>
            <person name="Steffen D."/>
            <person name="Sanders M."/>
            <person name="Ma J."/>
            <person name="Kohara Y."/>
            <person name="Sharp S."/>
            <person name="Simmonds M."/>
            <person name="Spiegler S."/>
            <person name="Tivey A."/>
            <person name="Sugano S."/>
            <person name="White B."/>
            <person name="Walker D."/>
            <person name="Woodward J."/>
            <person name="Winckler T."/>
            <person name="Tanaka Y."/>
            <person name="Shaulsky G."/>
            <person name="Schleicher M."/>
            <person name="Weinstock G."/>
            <person name="Rosenthal A."/>
            <person name="Cox E.C."/>
            <person name="Chisholm R.L."/>
            <person name="Gibbs R."/>
            <person name="Loomis W.F."/>
            <person name="Platzer M."/>
            <person name="Kay R.R."/>
            <person name="Williams J."/>
            <person name="Dear P.H."/>
            <person name="Noegel A.A."/>
            <person name="Barrell B."/>
            <person name="Kuspa A."/>
        </authorList>
    </citation>
    <scope>NUCLEOTIDE SEQUENCE [LARGE SCALE GENOMIC DNA]</scope>
    <source>
        <strain evidence="1 2">AX4</strain>
    </source>
</reference>
<evidence type="ECO:0000313" key="2">
    <source>
        <dbReference type="Proteomes" id="UP000002195"/>
    </source>
</evidence>
<evidence type="ECO:0000313" key="1">
    <source>
        <dbReference type="EMBL" id="EAL69123.1"/>
    </source>
</evidence>
<protein>
    <submittedName>
        <fullName evidence="1">Uncharacterized protein</fullName>
    </submittedName>
</protein>
<proteinExistence type="predicted"/>
<dbReference type="dictyBase" id="DDB_G0276621"/>